<keyword evidence="5" id="KW-0378">Hydrolase</keyword>
<evidence type="ECO:0000313" key="13">
    <source>
        <dbReference type="EMBL" id="APF19494.1"/>
    </source>
</evidence>
<dbReference type="GO" id="GO:0009117">
    <property type="term" value="P:nucleotide metabolic process"/>
    <property type="evidence" value="ECO:0007669"/>
    <property type="project" value="UniProtKB-KW"/>
</dbReference>
<dbReference type="Proteomes" id="UP000004671">
    <property type="component" value="Chromosome"/>
</dbReference>
<dbReference type="EMBL" id="CM001402">
    <property type="protein sequence ID" value="EHO43381.1"/>
    <property type="molecule type" value="Genomic_DNA"/>
</dbReference>
<evidence type="ECO:0000313" key="16">
    <source>
        <dbReference type="Proteomes" id="UP000183868"/>
    </source>
</evidence>
<dbReference type="InParanoid" id="H1XQ76"/>
<gene>
    <name evidence="13" type="ORF">Cabys_2746</name>
    <name evidence="14" type="ORF">Calab_3784</name>
</gene>
<dbReference type="InterPro" id="IPR026533">
    <property type="entry name" value="NTPase/PRRC1"/>
</dbReference>
<dbReference type="EC" id="3.6.1.73" evidence="9"/>
<dbReference type="RefSeq" id="WP_006930997.1">
    <property type="nucleotide sequence ID" value="NZ_CM001402.1"/>
</dbReference>
<dbReference type="Proteomes" id="UP000183868">
    <property type="component" value="Chromosome"/>
</dbReference>
<evidence type="ECO:0000256" key="4">
    <source>
        <dbReference type="ARBA" id="ARBA00022741"/>
    </source>
</evidence>
<evidence type="ECO:0000256" key="6">
    <source>
        <dbReference type="ARBA" id="ARBA00022842"/>
    </source>
</evidence>
<dbReference type="InterPro" id="IPR050299">
    <property type="entry name" value="YjjX_NTPase"/>
</dbReference>
<dbReference type="InterPro" id="IPR029001">
    <property type="entry name" value="ITPase-like_fam"/>
</dbReference>
<evidence type="ECO:0000256" key="1">
    <source>
        <dbReference type="ARBA" id="ARBA00001936"/>
    </source>
</evidence>
<keyword evidence="15" id="KW-1185">Reference proteome</keyword>
<dbReference type="OrthoDB" id="164951at2"/>
<comment type="cofactor">
    <cofactor evidence="2">
        <name>Mg(2+)</name>
        <dbReference type="ChEBI" id="CHEBI:18420"/>
    </cofactor>
</comment>
<dbReference type="AlphaFoldDB" id="H1XQ76"/>
<keyword evidence="4" id="KW-0547">Nucleotide-binding</keyword>
<keyword evidence="6" id="KW-0460">Magnesium</keyword>
<comment type="catalytic activity">
    <reaction evidence="10">
        <text>ITP + H2O = IDP + phosphate + H(+)</text>
        <dbReference type="Rhea" id="RHEA:28330"/>
        <dbReference type="ChEBI" id="CHEBI:15377"/>
        <dbReference type="ChEBI" id="CHEBI:15378"/>
        <dbReference type="ChEBI" id="CHEBI:43474"/>
        <dbReference type="ChEBI" id="CHEBI:58280"/>
        <dbReference type="ChEBI" id="CHEBI:61402"/>
        <dbReference type="EC" id="3.6.1.73"/>
    </reaction>
</comment>
<evidence type="ECO:0000313" key="14">
    <source>
        <dbReference type="EMBL" id="EHO43381.1"/>
    </source>
</evidence>
<accession>H1XQ76</accession>
<evidence type="ECO:0000256" key="3">
    <source>
        <dbReference type="ARBA" id="ARBA00022723"/>
    </source>
</evidence>
<protein>
    <recommendedName>
        <fullName evidence="9">inosine/xanthosine triphosphatase</fullName>
        <ecNumber evidence="9">3.6.1.73</ecNumber>
    </recommendedName>
</protein>
<dbReference type="PANTHER" id="PTHR34699:SF2">
    <property type="entry name" value="NON-CANONICAL PURINE NTP PHOSPHATASE_PRRC1 DOMAIN-CONTAINING PROTEIN"/>
    <property type="match status" value="1"/>
</dbReference>
<dbReference type="EMBL" id="CP018099">
    <property type="protein sequence ID" value="APF19494.1"/>
    <property type="molecule type" value="Genomic_DNA"/>
</dbReference>
<reference evidence="13 16" key="2">
    <citation type="submission" date="2016-11" db="EMBL/GenBank/DDBJ databases">
        <title>Genomic analysis of Caldithrix abyssi and proposal of a novel bacterial phylum Caldithrichaeota.</title>
        <authorList>
            <person name="Kublanov I."/>
            <person name="Sigalova O."/>
            <person name="Gavrilov S."/>
            <person name="Lebedinsky A."/>
            <person name="Ivanova N."/>
            <person name="Daum C."/>
            <person name="Reddy T."/>
            <person name="Klenk H.P."/>
            <person name="Goker M."/>
            <person name="Reva O."/>
            <person name="Miroshnichenko M."/>
            <person name="Kyprides N."/>
            <person name="Woyke T."/>
            <person name="Gelfand M."/>
        </authorList>
    </citation>
    <scope>NUCLEOTIDE SEQUENCE [LARGE SCALE GENOMIC DNA]</scope>
    <source>
        <strain evidence="13 16">LF13</strain>
    </source>
</reference>
<dbReference type="PaxDb" id="880073-Calab_3784"/>
<comment type="cofactor">
    <cofactor evidence="1">
        <name>Mn(2+)</name>
        <dbReference type="ChEBI" id="CHEBI:29035"/>
    </cofactor>
</comment>
<dbReference type="GO" id="GO:0103023">
    <property type="term" value="F:ITPase activity"/>
    <property type="evidence" value="ECO:0007669"/>
    <property type="project" value="UniProtKB-EC"/>
</dbReference>
<dbReference type="Pfam" id="PF01931">
    <property type="entry name" value="NTPase_I-T"/>
    <property type="match status" value="1"/>
</dbReference>
<dbReference type="GO" id="GO:0046872">
    <property type="term" value="F:metal ion binding"/>
    <property type="evidence" value="ECO:0007669"/>
    <property type="project" value="UniProtKB-KW"/>
</dbReference>
<name>H1XQ76_CALAY</name>
<dbReference type="FunCoup" id="H1XQ76">
    <property type="interactions" value="58"/>
</dbReference>
<evidence type="ECO:0000256" key="5">
    <source>
        <dbReference type="ARBA" id="ARBA00022801"/>
    </source>
</evidence>
<comment type="catalytic activity">
    <reaction evidence="11">
        <text>XTP + H2O = XDP + phosphate + H(+)</text>
        <dbReference type="Rhea" id="RHEA:28406"/>
        <dbReference type="ChEBI" id="CHEBI:15377"/>
        <dbReference type="ChEBI" id="CHEBI:15378"/>
        <dbReference type="ChEBI" id="CHEBI:43474"/>
        <dbReference type="ChEBI" id="CHEBI:59884"/>
        <dbReference type="ChEBI" id="CHEBI:61314"/>
        <dbReference type="EC" id="3.6.1.73"/>
    </reaction>
</comment>
<dbReference type="KEGG" id="caby:Cabys_2746"/>
<evidence type="ECO:0000256" key="9">
    <source>
        <dbReference type="ARBA" id="ARBA00038901"/>
    </source>
</evidence>
<dbReference type="SUPFAM" id="SSF52972">
    <property type="entry name" value="ITPase-like"/>
    <property type="match status" value="1"/>
</dbReference>
<dbReference type="Gene3D" id="3.90.950.10">
    <property type="match status" value="1"/>
</dbReference>
<keyword evidence="7" id="KW-0546">Nucleotide metabolism</keyword>
<evidence type="ECO:0000256" key="8">
    <source>
        <dbReference type="ARBA" id="ARBA00023211"/>
    </source>
</evidence>
<keyword evidence="3" id="KW-0479">Metal-binding</keyword>
<dbReference type="GO" id="GO:0006772">
    <property type="term" value="P:thiamine metabolic process"/>
    <property type="evidence" value="ECO:0007669"/>
    <property type="project" value="TreeGrafter"/>
</dbReference>
<dbReference type="GO" id="GO:0000166">
    <property type="term" value="F:nucleotide binding"/>
    <property type="evidence" value="ECO:0007669"/>
    <property type="project" value="UniProtKB-KW"/>
</dbReference>
<feature type="domain" description="Non-canonical purine NTP phosphatase/PRRC1" evidence="12">
    <location>
        <begin position="6"/>
        <end position="183"/>
    </location>
</feature>
<evidence type="ECO:0000256" key="7">
    <source>
        <dbReference type="ARBA" id="ARBA00023080"/>
    </source>
</evidence>
<dbReference type="STRING" id="880073.Cabys_2746"/>
<evidence type="ECO:0000259" key="12">
    <source>
        <dbReference type="Pfam" id="PF01931"/>
    </source>
</evidence>
<evidence type="ECO:0000256" key="11">
    <source>
        <dbReference type="ARBA" id="ARBA00048781"/>
    </source>
</evidence>
<evidence type="ECO:0000256" key="2">
    <source>
        <dbReference type="ARBA" id="ARBA00001946"/>
    </source>
</evidence>
<organism evidence="14 15">
    <name type="scientific">Caldithrix abyssi DSM 13497</name>
    <dbReference type="NCBI Taxonomy" id="880073"/>
    <lineage>
        <taxon>Bacteria</taxon>
        <taxon>Pseudomonadati</taxon>
        <taxon>Calditrichota</taxon>
        <taxon>Calditrichia</taxon>
        <taxon>Calditrichales</taxon>
        <taxon>Calditrichaceae</taxon>
        <taxon>Caldithrix</taxon>
    </lineage>
</organism>
<dbReference type="PANTHER" id="PTHR34699">
    <property type="match status" value="1"/>
</dbReference>
<evidence type="ECO:0000256" key="10">
    <source>
        <dbReference type="ARBA" id="ARBA00048174"/>
    </source>
</evidence>
<dbReference type="eggNOG" id="COG1986">
    <property type="taxonomic scope" value="Bacteria"/>
</dbReference>
<keyword evidence="8" id="KW-0464">Manganese</keyword>
<evidence type="ECO:0000313" key="15">
    <source>
        <dbReference type="Proteomes" id="UP000004671"/>
    </source>
</evidence>
<reference evidence="14 15" key="1">
    <citation type="submission" date="2011-09" db="EMBL/GenBank/DDBJ databases">
        <title>The permanent draft genome of Caldithrix abyssi DSM 13497.</title>
        <authorList>
            <consortium name="US DOE Joint Genome Institute (JGI-PGF)"/>
            <person name="Lucas S."/>
            <person name="Han J."/>
            <person name="Lapidus A."/>
            <person name="Bruce D."/>
            <person name="Goodwin L."/>
            <person name="Pitluck S."/>
            <person name="Peters L."/>
            <person name="Kyrpides N."/>
            <person name="Mavromatis K."/>
            <person name="Ivanova N."/>
            <person name="Mikhailova N."/>
            <person name="Chertkov O."/>
            <person name="Detter J.C."/>
            <person name="Tapia R."/>
            <person name="Han C."/>
            <person name="Land M."/>
            <person name="Hauser L."/>
            <person name="Markowitz V."/>
            <person name="Cheng J.-F."/>
            <person name="Hugenholtz P."/>
            <person name="Woyke T."/>
            <person name="Wu D."/>
            <person name="Spring S."/>
            <person name="Brambilla E."/>
            <person name="Klenk H.-P."/>
            <person name="Eisen J.A."/>
        </authorList>
    </citation>
    <scope>NUCLEOTIDE SEQUENCE [LARGE SCALE GENOMIC DNA]</scope>
    <source>
        <strain evidence="14 15">DSM 13497</strain>
    </source>
</reference>
<sequence length="190" mass="21276">MKIGIGSLNKTKVEAVKSACAKLQQTFPYLQNQRFEFVTMGARTPIPDMPLSQEQIIDGAVLRAQYVFKQVPDLDYAIGLEGGTFPLTTPALSPDVLYFLQNWVYVYNGQTGSLGSSPALPLPGTIVRQLYEERRELAEVIDEFSGRHDVRSNQGAFGILTRQLLSRTHTFEISVINAFIPFLNPDYARF</sequence>
<dbReference type="HOGENOM" id="CLU_087417_0_0_0"/>
<proteinExistence type="predicted"/>